<accession>A0A8T2QYU4</accession>
<dbReference type="Proteomes" id="UP000825935">
    <property type="component" value="Chromosome 31"/>
</dbReference>
<dbReference type="EMBL" id="CM035436">
    <property type="protein sequence ID" value="KAH7288754.1"/>
    <property type="molecule type" value="Genomic_DNA"/>
</dbReference>
<protein>
    <submittedName>
        <fullName evidence="1">Uncharacterized protein</fullName>
    </submittedName>
</protein>
<evidence type="ECO:0000313" key="1">
    <source>
        <dbReference type="EMBL" id="KAH7288754.1"/>
    </source>
</evidence>
<dbReference type="OrthoDB" id="1970244at2759"/>
<dbReference type="AlphaFoldDB" id="A0A8T2QYU4"/>
<gene>
    <name evidence="1" type="ORF">KP509_31G040600</name>
</gene>
<comment type="caution">
    <text evidence="1">The sequence shown here is derived from an EMBL/GenBank/DDBJ whole genome shotgun (WGS) entry which is preliminary data.</text>
</comment>
<evidence type="ECO:0000313" key="2">
    <source>
        <dbReference type="Proteomes" id="UP000825935"/>
    </source>
</evidence>
<reference evidence="1" key="1">
    <citation type="submission" date="2021-08" db="EMBL/GenBank/DDBJ databases">
        <title>WGS assembly of Ceratopteris richardii.</title>
        <authorList>
            <person name="Marchant D.B."/>
            <person name="Chen G."/>
            <person name="Jenkins J."/>
            <person name="Shu S."/>
            <person name="Leebens-Mack J."/>
            <person name="Grimwood J."/>
            <person name="Schmutz J."/>
            <person name="Soltis P."/>
            <person name="Soltis D."/>
            <person name="Chen Z.-H."/>
        </authorList>
    </citation>
    <scope>NUCLEOTIDE SEQUENCE</scope>
    <source>
        <strain evidence="1">Whitten #5841</strain>
        <tissue evidence="1">Leaf</tissue>
    </source>
</reference>
<sequence length="382" mass="44620">MGRLSASDSSLPKVLGAPLLMWIQWAYAAWQLVRKNPLIILLASLPLHPILKRKRRIIMLGRPEEEEEEVFFEQLMANPSLRELVKMVRVSAQLRRHGATVFPEELWRGFEAELAQQETGEIKVHGYFGIWAKIDYTPRNQFYIVRLEALGAYLSLREHFKKHDVVFATNKLQVTGNVAVARRVSDDDAMDMIFTRTGHLANPSPYTFLTLVDSAEVNSTMWALLSWLPLYLQIHNHNKLANLPSLCVIFLDVNKAWIYHVYLAITFHRIKWIKLHVFKRRIHLYIFFSMFSSRWMYDDRVKCKAYETLIDDLLVVSDYCKFRSEEDIRFFNDGTGPFYIQEGDENITDTYYGVHIDRANVALMKRGNAYVKVIVNKRPFVP</sequence>
<organism evidence="1 2">
    <name type="scientific">Ceratopteris richardii</name>
    <name type="common">Triangle waterfern</name>
    <dbReference type="NCBI Taxonomy" id="49495"/>
    <lineage>
        <taxon>Eukaryota</taxon>
        <taxon>Viridiplantae</taxon>
        <taxon>Streptophyta</taxon>
        <taxon>Embryophyta</taxon>
        <taxon>Tracheophyta</taxon>
        <taxon>Polypodiopsida</taxon>
        <taxon>Polypodiidae</taxon>
        <taxon>Polypodiales</taxon>
        <taxon>Pteridineae</taxon>
        <taxon>Pteridaceae</taxon>
        <taxon>Parkerioideae</taxon>
        <taxon>Ceratopteris</taxon>
    </lineage>
</organism>
<keyword evidence="2" id="KW-1185">Reference proteome</keyword>
<name>A0A8T2QYU4_CERRI</name>
<proteinExistence type="predicted"/>